<feature type="signal peptide" evidence="2">
    <location>
        <begin position="1"/>
        <end position="22"/>
    </location>
</feature>
<sequence>MNNRTPRMTVLCLLFLLRSIHAISEWMRCFLSEHDYMCRTARSSNCRAGPVVTMDRNLPRNEQPSKAPFATSAAFNDLGLAPGYLSIYHTRQPCPCRCSFSTAAGMGHPPSSEAPHLPLIGVYLHLELEYRLHLGRRRPTTAPAYAPLARSRPPSSARRARLHRNRNAPAIAY</sequence>
<dbReference type="Proteomes" id="UP001218218">
    <property type="component" value="Unassembled WGS sequence"/>
</dbReference>
<gene>
    <name evidence="3" type="ORF">DFH08DRAFT_881960</name>
</gene>
<evidence type="ECO:0000256" key="2">
    <source>
        <dbReference type="SAM" id="SignalP"/>
    </source>
</evidence>
<evidence type="ECO:0000313" key="4">
    <source>
        <dbReference type="Proteomes" id="UP001218218"/>
    </source>
</evidence>
<protein>
    <recommendedName>
        <fullName evidence="5">Secreted protein</fullName>
    </recommendedName>
</protein>
<organism evidence="3 4">
    <name type="scientific">Mycena albidolilacea</name>
    <dbReference type="NCBI Taxonomy" id="1033008"/>
    <lineage>
        <taxon>Eukaryota</taxon>
        <taxon>Fungi</taxon>
        <taxon>Dikarya</taxon>
        <taxon>Basidiomycota</taxon>
        <taxon>Agaricomycotina</taxon>
        <taxon>Agaricomycetes</taxon>
        <taxon>Agaricomycetidae</taxon>
        <taxon>Agaricales</taxon>
        <taxon>Marasmiineae</taxon>
        <taxon>Mycenaceae</taxon>
        <taxon>Mycena</taxon>
    </lineage>
</organism>
<evidence type="ECO:0008006" key="5">
    <source>
        <dbReference type="Google" id="ProtNLM"/>
    </source>
</evidence>
<name>A0AAD6ZNG0_9AGAR</name>
<dbReference type="EMBL" id="JARIHO010000036">
    <property type="protein sequence ID" value="KAJ7330866.1"/>
    <property type="molecule type" value="Genomic_DNA"/>
</dbReference>
<dbReference type="AlphaFoldDB" id="A0AAD6ZNG0"/>
<keyword evidence="4" id="KW-1185">Reference proteome</keyword>
<accession>A0AAD6ZNG0</accession>
<feature type="chain" id="PRO_5042237724" description="Secreted protein" evidence="2">
    <location>
        <begin position="23"/>
        <end position="173"/>
    </location>
</feature>
<feature type="region of interest" description="Disordered" evidence="1">
    <location>
        <begin position="141"/>
        <end position="173"/>
    </location>
</feature>
<comment type="caution">
    <text evidence="3">The sequence shown here is derived from an EMBL/GenBank/DDBJ whole genome shotgun (WGS) entry which is preliminary data.</text>
</comment>
<evidence type="ECO:0000256" key="1">
    <source>
        <dbReference type="SAM" id="MobiDB-lite"/>
    </source>
</evidence>
<keyword evidence="2" id="KW-0732">Signal</keyword>
<evidence type="ECO:0000313" key="3">
    <source>
        <dbReference type="EMBL" id="KAJ7330866.1"/>
    </source>
</evidence>
<reference evidence="3" key="1">
    <citation type="submission" date="2023-03" db="EMBL/GenBank/DDBJ databases">
        <title>Massive genome expansion in bonnet fungi (Mycena s.s.) driven by repeated elements and novel gene families across ecological guilds.</title>
        <authorList>
            <consortium name="Lawrence Berkeley National Laboratory"/>
            <person name="Harder C.B."/>
            <person name="Miyauchi S."/>
            <person name="Viragh M."/>
            <person name="Kuo A."/>
            <person name="Thoen E."/>
            <person name="Andreopoulos B."/>
            <person name="Lu D."/>
            <person name="Skrede I."/>
            <person name="Drula E."/>
            <person name="Henrissat B."/>
            <person name="Morin E."/>
            <person name="Kohler A."/>
            <person name="Barry K."/>
            <person name="LaButti K."/>
            <person name="Morin E."/>
            <person name="Salamov A."/>
            <person name="Lipzen A."/>
            <person name="Mereny Z."/>
            <person name="Hegedus B."/>
            <person name="Baldrian P."/>
            <person name="Stursova M."/>
            <person name="Weitz H."/>
            <person name="Taylor A."/>
            <person name="Grigoriev I.V."/>
            <person name="Nagy L.G."/>
            <person name="Martin F."/>
            <person name="Kauserud H."/>
        </authorList>
    </citation>
    <scope>NUCLEOTIDE SEQUENCE</scope>
    <source>
        <strain evidence="3">CBHHK002</strain>
    </source>
</reference>
<proteinExistence type="predicted"/>
<feature type="compositionally biased region" description="Low complexity" evidence="1">
    <location>
        <begin position="142"/>
        <end position="157"/>
    </location>
</feature>